<keyword evidence="7" id="KW-1133">Transmembrane helix</keyword>
<reference evidence="9 10" key="1">
    <citation type="journal article" date="2013" name="Genome Biol.">
        <title>Genome of Acanthamoeba castellanii highlights extensive lateral gene transfer and early evolution of tyrosine kinase signaling.</title>
        <authorList>
            <person name="Clarke M."/>
            <person name="Lohan A.J."/>
            <person name="Liu B."/>
            <person name="Lagkouvardos I."/>
            <person name="Roy S."/>
            <person name="Zafar N."/>
            <person name="Bertelli C."/>
            <person name="Schilde C."/>
            <person name="Kianianmomeni A."/>
            <person name="Burglin T.R."/>
            <person name="Frech C."/>
            <person name="Turcotte B."/>
            <person name="Kopec K.O."/>
            <person name="Synnott J.M."/>
            <person name="Choo C."/>
            <person name="Paponov I."/>
            <person name="Finkler A."/>
            <person name="Soon Heng Tan C."/>
            <person name="Hutchins A.P."/>
            <person name="Weinmeier T."/>
            <person name="Rattei T."/>
            <person name="Chu J.S."/>
            <person name="Gimenez G."/>
            <person name="Irimia M."/>
            <person name="Rigden D.J."/>
            <person name="Fitzpatrick D.A."/>
            <person name="Lorenzo-Morales J."/>
            <person name="Bateman A."/>
            <person name="Chiu C.H."/>
            <person name="Tang P."/>
            <person name="Hegemann P."/>
            <person name="Fromm H."/>
            <person name="Raoult D."/>
            <person name="Greub G."/>
            <person name="Miranda-Saavedra D."/>
            <person name="Chen N."/>
            <person name="Nash P."/>
            <person name="Ginger M.L."/>
            <person name="Horn M."/>
            <person name="Schaap P."/>
            <person name="Caler L."/>
            <person name="Loftus B."/>
        </authorList>
    </citation>
    <scope>NUCLEOTIDE SEQUENCE [LARGE SCALE GENOMIC DNA]</scope>
    <source>
        <strain evidence="9 10">Neff</strain>
    </source>
</reference>
<dbReference type="OrthoDB" id="7777654at2759"/>
<evidence type="ECO:0000256" key="5">
    <source>
        <dbReference type="ARBA" id="ARBA00023002"/>
    </source>
</evidence>
<keyword evidence="5" id="KW-0560">Oxidoreductase</keyword>
<dbReference type="InterPro" id="IPR036188">
    <property type="entry name" value="FAD/NAD-bd_sf"/>
</dbReference>
<dbReference type="GeneID" id="14915311"/>
<dbReference type="Pfam" id="PF01593">
    <property type="entry name" value="Amino_oxidase"/>
    <property type="match status" value="1"/>
</dbReference>
<comment type="pathway">
    <text evidence="1">Carotenoid biosynthesis.</text>
</comment>
<dbReference type="OMA" id="FTMRWVF"/>
<dbReference type="SUPFAM" id="SSF51905">
    <property type="entry name" value="FAD/NAD(P)-binding domain"/>
    <property type="match status" value="1"/>
</dbReference>
<dbReference type="Proteomes" id="UP000011083">
    <property type="component" value="Unassembled WGS sequence"/>
</dbReference>
<feature type="transmembrane region" description="Helical" evidence="7">
    <location>
        <begin position="569"/>
        <end position="590"/>
    </location>
</feature>
<keyword evidence="10" id="KW-1185">Reference proteome</keyword>
<accession>L8GPF5</accession>
<dbReference type="KEGG" id="acan:ACA1_391690"/>
<dbReference type="Gene3D" id="3.50.50.60">
    <property type="entry name" value="FAD/NAD(P)-binding domain"/>
    <property type="match status" value="2"/>
</dbReference>
<evidence type="ECO:0000256" key="2">
    <source>
        <dbReference type="ARBA" id="ARBA00006046"/>
    </source>
</evidence>
<organism evidence="9 10">
    <name type="scientific">Acanthamoeba castellanii (strain ATCC 30010 / Neff)</name>
    <dbReference type="NCBI Taxonomy" id="1257118"/>
    <lineage>
        <taxon>Eukaryota</taxon>
        <taxon>Amoebozoa</taxon>
        <taxon>Discosea</taxon>
        <taxon>Longamoebia</taxon>
        <taxon>Centramoebida</taxon>
        <taxon>Acanthamoebidae</taxon>
        <taxon>Acanthamoeba</taxon>
    </lineage>
</organism>
<keyword evidence="4" id="KW-0125">Carotenoid biosynthesis</keyword>
<feature type="transmembrane region" description="Helical" evidence="7">
    <location>
        <begin position="348"/>
        <end position="371"/>
    </location>
</feature>
<keyword evidence="7" id="KW-0812">Transmembrane</keyword>
<gene>
    <name evidence="9" type="ORF">ACA1_391690</name>
</gene>
<dbReference type="PANTHER" id="PTHR43734">
    <property type="entry name" value="PHYTOENE DESATURASE"/>
    <property type="match status" value="1"/>
</dbReference>
<evidence type="ECO:0000256" key="4">
    <source>
        <dbReference type="ARBA" id="ARBA00022746"/>
    </source>
</evidence>
<dbReference type="GO" id="GO:0016117">
    <property type="term" value="P:carotenoid biosynthetic process"/>
    <property type="evidence" value="ECO:0007669"/>
    <property type="project" value="UniProtKB-KW"/>
</dbReference>
<evidence type="ECO:0000256" key="6">
    <source>
        <dbReference type="ARBA" id="ARBA00034551"/>
    </source>
</evidence>
<dbReference type="FunFam" id="3.50.50.60:FF:000171">
    <property type="entry name" value="zeta-carotene-forming phytoene desaturase"/>
    <property type="match status" value="1"/>
</dbReference>
<protein>
    <recommendedName>
        <fullName evidence="3">Phytoene desaturase</fullName>
    </recommendedName>
    <alternativeName>
        <fullName evidence="6">Phytoene desaturase (3,4-didehydrolycopene-forming)</fullName>
    </alternativeName>
</protein>
<dbReference type="NCBIfam" id="TIGR02734">
    <property type="entry name" value="crtI_fam"/>
    <property type="match status" value="1"/>
</dbReference>
<evidence type="ECO:0000259" key="8">
    <source>
        <dbReference type="Pfam" id="PF01593"/>
    </source>
</evidence>
<comment type="similarity">
    <text evidence="2">Belongs to the carotenoid/retinoid oxidoreductase family.</text>
</comment>
<keyword evidence="7" id="KW-0472">Membrane</keyword>
<dbReference type="VEuPathDB" id="AmoebaDB:ACA1_391690"/>
<evidence type="ECO:0000256" key="3">
    <source>
        <dbReference type="ARBA" id="ARBA00013293"/>
    </source>
</evidence>
<proteinExistence type="inferred from homology"/>
<dbReference type="AlphaFoldDB" id="L8GPF5"/>
<evidence type="ECO:0000256" key="1">
    <source>
        <dbReference type="ARBA" id="ARBA00004829"/>
    </source>
</evidence>
<dbReference type="EMBL" id="KB008044">
    <property type="protein sequence ID" value="ELR14797.1"/>
    <property type="molecule type" value="Genomic_DNA"/>
</dbReference>
<dbReference type="InterPro" id="IPR002937">
    <property type="entry name" value="Amino_oxidase"/>
</dbReference>
<dbReference type="PANTHER" id="PTHR43734:SF1">
    <property type="entry name" value="PHYTOENE DESATURASE"/>
    <property type="match status" value="1"/>
</dbReference>
<name>L8GPF5_ACACF</name>
<evidence type="ECO:0000313" key="10">
    <source>
        <dbReference type="Proteomes" id="UP000011083"/>
    </source>
</evidence>
<dbReference type="RefSeq" id="XP_004336810.1">
    <property type="nucleotide sequence ID" value="XM_004336762.1"/>
</dbReference>
<feature type="domain" description="Amine oxidase" evidence="8">
    <location>
        <begin position="47"/>
        <end position="352"/>
    </location>
</feature>
<dbReference type="InterPro" id="IPR014105">
    <property type="entry name" value="Carotenoid/retinoid_OxRdtase"/>
</dbReference>
<evidence type="ECO:0000256" key="7">
    <source>
        <dbReference type="SAM" id="Phobius"/>
    </source>
</evidence>
<dbReference type="GO" id="GO:0016627">
    <property type="term" value="F:oxidoreductase activity, acting on the CH-CH group of donors"/>
    <property type="evidence" value="ECO:0007669"/>
    <property type="project" value="UniProtKB-ARBA"/>
</dbReference>
<sequence length="591" mass="66573">MLKREEWDARDVGDDVEAGLLPPSSASAAGGVEDGRRHVVIIGAGVGGVATAARLAKKHGYRVTVLEKNAFSGGRCSLIHTPEGFRFDQGPSLYLMPQSYKQTFDDLGVDIEDHLKLVKCDPNYRMFFDDGSHITLTSDMAQMQRELEKVEEGAFLGFLAYMKEAGVHYNDSVTKMLSKNFNAWWEFFHPKHLSMVWRLHVFNKLYQRTANFFSSSKLRQAFSFQTMYMGISPYDSPATFSLLSYTECTEGVWYPMGGMHSVVSALESIATQHGAQFHFGERGNVKEIVLDSKTNKVWGVLLQDGSYVKADAVVCNADAPWAYNNLLPATPYAKKVDQLEYTASTISFYWYQPLIIITVTVTIITHIIFCFSHIPHVVTNKGVWILSAHNIFLNGDYKKSFDDIFQNSGLPQHPSFYIHVPSRIDPSASPDRGKDAVTVLVPISCIKADRLQDWDKLTDYARKYVFNVFHTKFGFDIGQHIISERINTPLTWRDKFNLQHGAALGLSHNVTQIGWMRPSICHATYDNMFFVGASVHPGTGVPIVLHGAALVEDEVQHYLATGKKRKPSLFSSWVVLLYLLAILLFLFYFVL</sequence>
<evidence type="ECO:0000313" key="9">
    <source>
        <dbReference type="EMBL" id="ELR14797.1"/>
    </source>
</evidence>
<dbReference type="STRING" id="1257118.L8GPF5"/>